<feature type="region of interest" description="Disordered" evidence="1">
    <location>
        <begin position="1"/>
        <end position="34"/>
    </location>
</feature>
<reference evidence="2" key="1">
    <citation type="journal article" date="2015" name="Genome Biol. Evol.">
        <title>Organellar Genomes of White Spruce (Picea glauca): Assembly and Annotation.</title>
        <authorList>
            <person name="Jackman S.D."/>
            <person name="Warren R.L."/>
            <person name="Gibb E.A."/>
            <person name="Vandervalk B.P."/>
            <person name="Mohamadi H."/>
            <person name="Chu J."/>
            <person name="Raymond A."/>
            <person name="Pleasance S."/>
            <person name="Coope R."/>
            <person name="Wildung M.R."/>
            <person name="Ritland C.E."/>
            <person name="Bousquet J."/>
            <person name="Jones S.J."/>
            <person name="Bohlmann J."/>
            <person name="Birol I."/>
        </authorList>
    </citation>
    <scope>NUCLEOTIDE SEQUENCE [LARGE SCALE GENOMIC DNA]</scope>
    <source>
        <tissue evidence="2">Flushing bud</tissue>
    </source>
</reference>
<organism evidence="2">
    <name type="scientific">Picea glauca</name>
    <name type="common">White spruce</name>
    <name type="synonym">Pinus glauca</name>
    <dbReference type="NCBI Taxonomy" id="3330"/>
    <lineage>
        <taxon>Eukaryota</taxon>
        <taxon>Viridiplantae</taxon>
        <taxon>Streptophyta</taxon>
        <taxon>Embryophyta</taxon>
        <taxon>Tracheophyta</taxon>
        <taxon>Spermatophyta</taxon>
        <taxon>Pinopsida</taxon>
        <taxon>Pinidae</taxon>
        <taxon>Conifers I</taxon>
        <taxon>Pinales</taxon>
        <taxon>Pinaceae</taxon>
        <taxon>Picea</taxon>
    </lineage>
</organism>
<comment type="caution">
    <text evidence="2">The sequence shown here is derived from an EMBL/GenBank/DDBJ whole genome shotgun (WGS) entry which is preliminary data.</text>
</comment>
<feature type="compositionally biased region" description="Basic and acidic residues" evidence="1">
    <location>
        <begin position="25"/>
        <end position="34"/>
    </location>
</feature>
<evidence type="ECO:0000313" key="2">
    <source>
        <dbReference type="EMBL" id="KUM48488.1"/>
    </source>
</evidence>
<geneLocation type="mitochondrion" evidence="2"/>
<dbReference type="AlphaFoldDB" id="A0A117NHJ7"/>
<evidence type="ECO:0000256" key="1">
    <source>
        <dbReference type="SAM" id="MobiDB-lite"/>
    </source>
</evidence>
<protein>
    <submittedName>
        <fullName evidence="2">Uncharacterized protein</fullName>
    </submittedName>
</protein>
<accession>A0A117NHJ7</accession>
<dbReference type="EMBL" id="LKAM01000005">
    <property type="protein sequence ID" value="KUM48488.1"/>
    <property type="molecule type" value="Genomic_DNA"/>
</dbReference>
<sequence>MIHVLPNDGEMDDTSMSLSIVPQKLDARREKEQPPRITLWDFHIPSIPDKD</sequence>
<name>A0A117NHJ7_PICGL</name>
<proteinExistence type="predicted"/>
<gene>
    <name evidence="2" type="ORF">ABT39_MTgene4503</name>
</gene>
<keyword evidence="2" id="KW-0496">Mitochondrion</keyword>